<feature type="coiled-coil region" evidence="3">
    <location>
        <begin position="110"/>
        <end position="175"/>
    </location>
</feature>
<evidence type="ECO:0000259" key="5">
    <source>
        <dbReference type="Pfam" id="PF25876"/>
    </source>
</evidence>
<dbReference type="Pfam" id="PF25917">
    <property type="entry name" value="BSH_RND"/>
    <property type="match status" value="1"/>
</dbReference>
<evidence type="ECO:0000256" key="4">
    <source>
        <dbReference type="SAM" id="MobiDB-lite"/>
    </source>
</evidence>
<evidence type="ECO:0000313" key="9">
    <source>
        <dbReference type="EMBL" id="MBC9180345.1"/>
    </source>
</evidence>
<dbReference type="InterPro" id="IPR006143">
    <property type="entry name" value="RND_pump_MFP"/>
</dbReference>
<evidence type="ECO:0000256" key="3">
    <source>
        <dbReference type="SAM" id="Coils"/>
    </source>
</evidence>
<dbReference type="RefSeq" id="WP_187781285.1">
    <property type="nucleotide sequence ID" value="NZ_JACTUZ010000294.1"/>
</dbReference>
<sequence length="410" mass="42966">MSLPTYHGLAHGAARLGRAVVLGLPLLVVVPAAMAQQPGGPPPAVGVAPVASRPVTQVNEFIGRIEAIDRVELQPRVTAFLQERLFEEGAEVKKGDLLFRLERPPFEASLQVAQANVAQAQAQLQNANLTLGRAQSLLSTPAGQRSTVDAAIAAARTAQAQLLSAQAQERQAQIELDYTEIRAPVSGRIGRATMTPGNVVSPSSGALATIVSQDPMYVSFTVPTRTLLELRDRYMPRGGFDAVSVKVRLPDGRVYGQSGKLDFIDIDVGRDTDSIALRGRMPNPPQSANQGGGRELVANQLVTVIVEAVQPVALLTVPRAAVLTDQRGNFVYVVGAENKVERRSVRIGAESTPELAVIAEGVKEGEQVVVEGLQRVRPGAPVSPAPVTAAASNVGTPAANTPPGAAAGAT</sequence>
<dbReference type="InterPro" id="IPR058627">
    <property type="entry name" value="MdtA-like_C"/>
</dbReference>
<dbReference type="EMBL" id="JACTUZ010000294">
    <property type="protein sequence ID" value="MBC9180345.1"/>
    <property type="molecule type" value="Genomic_DNA"/>
</dbReference>
<dbReference type="NCBIfam" id="TIGR01730">
    <property type="entry name" value="RND_mfp"/>
    <property type="match status" value="1"/>
</dbReference>
<keyword evidence="10" id="KW-1185">Reference proteome</keyword>
<dbReference type="Gene3D" id="1.10.287.470">
    <property type="entry name" value="Helix hairpin bin"/>
    <property type="match status" value="1"/>
</dbReference>
<feature type="domain" description="Multidrug resistance protein MdtA-like beta-barrel" evidence="7">
    <location>
        <begin position="215"/>
        <end position="285"/>
    </location>
</feature>
<dbReference type="Pfam" id="PF25967">
    <property type="entry name" value="RND-MFP_C"/>
    <property type="match status" value="1"/>
</dbReference>
<evidence type="ECO:0000256" key="1">
    <source>
        <dbReference type="ARBA" id="ARBA00004196"/>
    </source>
</evidence>
<feature type="non-terminal residue" evidence="9">
    <location>
        <position position="410"/>
    </location>
</feature>
<evidence type="ECO:0000259" key="7">
    <source>
        <dbReference type="Pfam" id="PF25944"/>
    </source>
</evidence>
<gene>
    <name evidence="9" type="ORF">IBL25_25700</name>
</gene>
<comment type="caution">
    <text evidence="9">The sequence shown here is derived from an EMBL/GenBank/DDBJ whole genome shotgun (WGS) entry which is preliminary data.</text>
</comment>
<dbReference type="PANTHER" id="PTHR30158">
    <property type="entry name" value="ACRA/E-RELATED COMPONENT OF DRUG EFFLUX TRANSPORTER"/>
    <property type="match status" value="1"/>
</dbReference>
<evidence type="ECO:0000313" key="10">
    <source>
        <dbReference type="Proteomes" id="UP000603940"/>
    </source>
</evidence>
<dbReference type="Gene3D" id="2.40.50.100">
    <property type="match status" value="1"/>
</dbReference>
<protein>
    <submittedName>
        <fullName evidence="9">Efflux RND transporter periplasmic adaptor subunit</fullName>
    </submittedName>
</protein>
<comment type="similarity">
    <text evidence="2">Belongs to the membrane fusion protein (MFP) (TC 8.A.1) family.</text>
</comment>
<dbReference type="Gene3D" id="2.40.30.170">
    <property type="match status" value="1"/>
</dbReference>
<dbReference type="Pfam" id="PF25876">
    <property type="entry name" value="HH_MFP_RND"/>
    <property type="match status" value="1"/>
</dbReference>
<feature type="region of interest" description="Disordered" evidence="4">
    <location>
        <begin position="379"/>
        <end position="410"/>
    </location>
</feature>
<proteinExistence type="inferred from homology"/>
<reference evidence="9 10" key="1">
    <citation type="journal article" date="2009" name="Int. J. Syst. Evol. Microbiol.">
        <title>Transfer of Teichococcus ludipueritiae and Muricoccus roseus to the genus Roseomonas, as Roseomonas ludipueritiae comb. nov. and Roseomonas rosea comb. nov., respectively, and emended description of the genus Roseomonas.</title>
        <authorList>
            <person name="Sanchez-Porro C."/>
            <person name="Gallego V."/>
            <person name="Busse H.J."/>
            <person name="Kampfer P."/>
            <person name="Ventosa A."/>
        </authorList>
    </citation>
    <scope>NUCLEOTIDE SEQUENCE [LARGE SCALE GENOMIC DNA]</scope>
    <source>
        <strain evidence="9 10">DSM 14915</strain>
    </source>
</reference>
<dbReference type="InterPro" id="IPR058625">
    <property type="entry name" value="MdtA-like_BSH"/>
</dbReference>
<name>A0ABR7RFZ6_9PROT</name>
<organism evidence="9 10">
    <name type="scientific">Pseudoroseomonas ludipueritiae</name>
    <dbReference type="NCBI Taxonomy" id="198093"/>
    <lineage>
        <taxon>Bacteria</taxon>
        <taxon>Pseudomonadati</taxon>
        <taxon>Pseudomonadota</taxon>
        <taxon>Alphaproteobacteria</taxon>
        <taxon>Acetobacterales</taxon>
        <taxon>Acetobacteraceae</taxon>
        <taxon>Pseudoroseomonas</taxon>
    </lineage>
</organism>
<dbReference type="Pfam" id="PF25944">
    <property type="entry name" value="Beta-barrel_RND"/>
    <property type="match status" value="1"/>
</dbReference>
<evidence type="ECO:0000259" key="8">
    <source>
        <dbReference type="Pfam" id="PF25967"/>
    </source>
</evidence>
<feature type="domain" description="Multidrug resistance protein MdtA-like C-terminal permuted SH3" evidence="8">
    <location>
        <begin position="315"/>
        <end position="375"/>
    </location>
</feature>
<dbReference type="Gene3D" id="2.40.420.20">
    <property type="match status" value="1"/>
</dbReference>
<dbReference type="InterPro" id="IPR058624">
    <property type="entry name" value="MdtA-like_HH"/>
</dbReference>
<feature type="domain" description="Multidrug resistance protein MdtA-like barrel-sandwich hybrid" evidence="6">
    <location>
        <begin position="70"/>
        <end position="203"/>
    </location>
</feature>
<dbReference type="Proteomes" id="UP000603940">
    <property type="component" value="Unassembled WGS sequence"/>
</dbReference>
<dbReference type="PANTHER" id="PTHR30158:SF3">
    <property type="entry name" value="MULTIDRUG EFFLUX PUMP SUBUNIT ACRA-RELATED"/>
    <property type="match status" value="1"/>
</dbReference>
<dbReference type="SUPFAM" id="SSF111369">
    <property type="entry name" value="HlyD-like secretion proteins"/>
    <property type="match status" value="1"/>
</dbReference>
<evidence type="ECO:0000259" key="6">
    <source>
        <dbReference type="Pfam" id="PF25917"/>
    </source>
</evidence>
<evidence type="ECO:0000256" key="2">
    <source>
        <dbReference type="ARBA" id="ARBA00009477"/>
    </source>
</evidence>
<accession>A0ABR7RFZ6</accession>
<dbReference type="InterPro" id="IPR058626">
    <property type="entry name" value="MdtA-like_b-barrel"/>
</dbReference>
<feature type="domain" description="Multidrug resistance protein MdtA-like alpha-helical hairpin" evidence="5">
    <location>
        <begin position="110"/>
        <end position="179"/>
    </location>
</feature>
<keyword evidence="3" id="KW-0175">Coiled coil</keyword>
<comment type="subcellular location">
    <subcellularLocation>
        <location evidence="1">Cell envelope</location>
    </subcellularLocation>
</comment>